<dbReference type="Gene3D" id="3.50.50.60">
    <property type="entry name" value="FAD/NAD(P)-binding domain"/>
    <property type="match status" value="1"/>
</dbReference>
<dbReference type="InterPro" id="IPR055178">
    <property type="entry name" value="RsdA/BaiN/AoA(So)-like_dom"/>
</dbReference>
<dbReference type="SUPFAM" id="SSF51905">
    <property type="entry name" value="FAD/NAD(P)-binding domain"/>
    <property type="match status" value="1"/>
</dbReference>
<dbReference type="Proteomes" id="UP000250003">
    <property type="component" value="Chromosome"/>
</dbReference>
<evidence type="ECO:0000313" key="6">
    <source>
        <dbReference type="EMBL" id="AWY98275.1"/>
    </source>
</evidence>
<feature type="domain" description="RsdA/BaiN/AoA(So)-like insert" evidence="5">
    <location>
        <begin position="194"/>
        <end position="342"/>
    </location>
</feature>
<dbReference type="Pfam" id="PF22780">
    <property type="entry name" value="HI0933_like_1st"/>
    <property type="match status" value="1"/>
</dbReference>
<dbReference type="InterPro" id="IPR004792">
    <property type="entry name" value="BaiN-like"/>
</dbReference>
<name>A0A2Z4UB47_9FIRM</name>
<keyword evidence="7" id="KW-1185">Reference proteome</keyword>
<dbReference type="Gene3D" id="1.10.8.260">
    <property type="entry name" value="HI0933 insert domain-like"/>
    <property type="match status" value="1"/>
</dbReference>
<gene>
    <name evidence="6" type="ORF">DQQ01_09085</name>
</gene>
<dbReference type="RefSeq" id="WP_111919764.1">
    <property type="nucleotide sequence ID" value="NZ_CAUWHR010000025.1"/>
</dbReference>
<keyword evidence="2" id="KW-0285">Flavoprotein</keyword>
<dbReference type="AlphaFoldDB" id="A0A2Z4UB47"/>
<keyword evidence="3" id="KW-0274">FAD</keyword>
<dbReference type="Pfam" id="PF03486">
    <property type="entry name" value="HI0933_like"/>
    <property type="match status" value="1"/>
</dbReference>
<dbReference type="PRINTS" id="PR00411">
    <property type="entry name" value="PNDRDTASEI"/>
</dbReference>
<dbReference type="KEGG" id="blau:DQQ01_09085"/>
<evidence type="ECO:0000259" key="4">
    <source>
        <dbReference type="Pfam" id="PF03486"/>
    </source>
</evidence>
<evidence type="ECO:0000259" key="5">
    <source>
        <dbReference type="Pfam" id="PF22780"/>
    </source>
</evidence>
<comment type="cofactor">
    <cofactor evidence="1">
        <name>FAD</name>
        <dbReference type="ChEBI" id="CHEBI:57692"/>
    </cofactor>
</comment>
<evidence type="ECO:0000256" key="2">
    <source>
        <dbReference type="ARBA" id="ARBA00022630"/>
    </source>
</evidence>
<dbReference type="SUPFAM" id="SSF160996">
    <property type="entry name" value="HI0933 insert domain-like"/>
    <property type="match status" value="1"/>
</dbReference>
<accession>A0A2Z4UB47</accession>
<dbReference type="Gene3D" id="2.40.30.10">
    <property type="entry name" value="Translation factors"/>
    <property type="match status" value="1"/>
</dbReference>
<protein>
    <submittedName>
        <fullName evidence="6">Aminoacetone oxidase family FAD-binding enzyme</fullName>
    </submittedName>
</protein>
<reference evidence="7" key="1">
    <citation type="submission" date="2018-06" db="EMBL/GenBank/DDBJ databases">
        <title>Description of Blautia argi sp. nov., a new anaerobic isolated from dog feces.</title>
        <authorList>
            <person name="Chang Y.-H."/>
            <person name="Paek J."/>
            <person name="Shin Y."/>
        </authorList>
    </citation>
    <scope>NUCLEOTIDE SEQUENCE [LARGE SCALE GENOMIC DNA]</scope>
    <source>
        <strain evidence="7">KCTC 15426</strain>
    </source>
</reference>
<dbReference type="InterPro" id="IPR023166">
    <property type="entry name" value="BaiN-like_dom_sf"/>
</dbReference>
<feature type="domain" description="RsdA/BaiN/AoA(So)-like Rossmann fold-like" evidence="4">
    <location>
        <begin position="5"/>
        <end position="395"/>
    </location>
</feature>
<sequence>MEKKQICVVGGGASGMMAAIMAARGGAAVTLLEHNEKTGRKILATGNGRCNLTNRVQTPGCYHSSEPNTAWEILQQFSLSDTLEFFEEIGISVKERDGYLYPASMQAASVQELLEMEARYRKVKIKCREHVKEILPGKKIASQFPFLVKTETWQYEADAVILACGSCASRIDGADGSGYVLTEELGLSLVEPLPALVPLIGKEKYFSKWAGVRVEGRISLLKGTEVVDTQEGELQLTDYGISGIPVFQCSALAARLLKEGQKLTAMLDFLPACTIEEIRQLLGKRREQCPYKSTAALLTGLFPEKLCQVLMEGKPDLFALAEKIKEFPVKIKKTKGFETAQVCTGGVSLSEVNPRTLECKRIPGLYLAGELLDTDGICGGYNLQWAWTTGACAGKEAAKC</sequence>
<evidence type="ECO:0000313" key="7">
    <source>
        <dbReference type="Proteomes" id="UP000250003"/>
    </source>
</evidence>
<dbReference type="InterPro" id="IPR057661">
    <property type="entry name" value="RsdA/BaiN/AoA(So)_Rossmann"/>
</dbReference>
<organism evidence="6 7">
    <name type="scientific">Blautia argi</name>
    <dbReference type="NCBI Taxonomy" id="1912897"/>
    <lineage>
        <taxon>Bacteria</taxon>
        <taxon>Bacillati</taxon>
        <taxon>Bacillota</taxon>
        <taxon>Clostridia</taxon>
        <taxon>Lachnospirales</taxon>
        <taxon>Lachnospiraceae</taxon>
        <taxon>Blautia</taxon>
    </lineage>
</organism>
<dbReference type="InterPro" id="IPR036188">
    <property type="entry name" value="FAD/NAD-bd_sf"/>
</dbReference>
<evidence type="ECO:0000256" key="3">
    <source>
        <dbReference type="ARBA" id="ARBA00022827"/>
    </source>
</evidence>
<dbReference type="NCBIfam" id="TIGR00275">
    <property type="entry name" value="aminoacetone oxidase family FAD-binding enzyme"/>
    <property type="match status" value="1"/>
</dbReference>
<dbReference type="PANTHER" id="PTHR42887">
    <property type="entry name" value="OS12G0638800 PROTEIN"/>
    <property type="match status" value="1"/>
</dbReference>
<proteinExistence type="predicted"/>
<dbReference type="EMBL" id="CP030280">
    <property type="protein sequence ID" value="AWY98275.1"/>
    <property type="molecule type" value="Genomic_DNA"/>
</dbReference>
<dbReference type="OrthoDB" id="9773233at2"/>
<dbReference type="PANTHER" id="PTHR42887:SF2">
    <property type="entry name" value="OS12G0638800 PROTEIN"/>
    <property type="match status" value="1"/>
</dbReference>
<evidence type="ECO:0000256" key="1">
    <source>
        <dbReference type="ARBA" id="ARBA00001974"/>
    </source>
</evidence>
<dbReference type="PRINTS" id="PR00368">
    <property type="entry name" value="FADPNR"/>
</dbReference>